<evidence type="ECO:0000313" key="4">
    <source>
        <dbReference type="Proteomes" id="UP001596086"/>
    </source>
</evidence>
<comment type="caution">
    <text evidence="3">The sequence shown here is derived from an EMBL/GenBank/DDBJ whole genome shotgun (WGS) entry which is preliminary data.</text>
</comment>
<dbReference type="EMBL" id="JBHSMZ010000016">
    <property type="protein sequence ID" value="MFC5550731.1"/>
    <property type="molecule type" value="Genomic_DNA"/>
</dbReference>
<keyword evidence="1" id="KW-0175">Coiled coil</keyword>
<evidence type="ECO:0000313" key="3">
    <source>
        <dbReference type="EMBL" id="MFC5550731.1"/>
    </source>
</evidence>
<dbReference type="Pfam" id="PF23899">
    <property type="entry name" value="SU10_portal"/>
    <property type="match status" value="1"/>
</dbReference>
<dbReference type="Proteomes" id="UP001596086">
    <property type="component" value="Unassembled WGS sequence"/>
</dbReference>
<dbReference type="RefSeq" id="WP_379773782.1">
    <property type="nucleotide sequence ID" value="NZ_JBHSMZ010000016.1"/>
</dbReference>
<gene>
    <name evidence="3" type="ORF">ACFPO9_19615</name>
</gene>
<feature type="region of interest" description="Disordered" evidence="2">
    <location>
        <begin position="690"/>
        <end position="717"/>
    </location>
</feature>
<keyword evidence="4" id="KW-1185">Reference proteome</keyword>
<sequence>MSEQLQQHAGLANLLHTRLTGWEQARKPQELKMLECYQDVMRIPRADDTSGTGAARAKKAAGLFIGSTRNKVRAARAKINDALFGSGKLPFDTSPTNEQLAPFADAVEDILTEQFERMGLKRLLKTGVNTLATYGTGFMFGPFVRTETLIETRADNGLGVTQLVEDKYEFDFPYFELANTLDVIPDPEARDLGAGLGVFWATMESPHTVAAWKADKRYTNIDLALQAPGDNGTSGGSDQAGQLRANVDYWHKNSRIKVARFFGKVPKSAMPAAAPAEDGEPSVAGDSGEMVDAVVIMAGGVVVKVDESPYSGKNPGMRAVYEAVEHEMWGVGVAENNAPHQKVVNAAFRLVMEGKGMALLGTSSVDRSKFLPGEDFRKHPGKVYQMKPNLTPEERQTAIIHHLEPDITDGWRDMIAMSEQFSDDDTGITKYTQGDDSSHLNKTATGISMIMSASSLPIKEVIQNIDEQWIEEIVERTVEWNLKYLEVETVRKIHGDDIAQKWQQIKDFGKTSFMEWHATGTASFMQKEILTNKIRAFADFALSNPNTAPMVDARELLEQTWDVMEIGRESPILKDEDGLDIPPQVKQKMQALQEQIKQMGEALNNAHAEVKQLEAAAGNKDGELEVKAYEAETKRLQVVGSGMSPEQIVALVQQTLMQVLTQPAPFDHDQVDAAAPMAMPDAQPDMIVMPPEEAPMHPPEPAMPPEAEPMAMPDQPQ</sequence>
<protein>
    <recommendedName>
        <fullName evidence="5">Portal protein</fullName>
    </recommendedName>
</protein>
<evidence type="ECO:0008006" key="5">
    <source>
        <dbReference type="Google" id="ProtNLM"/>
    </source>
</evidence>
<feature type="coiled-coil region" evidence="1">
    <location>
        <begin position="589"/>
        <end position="616"/>
    </location>
</feature>
<feature type="compositionally biased region" description="Pro residues" evidence="2">
    <location>
        <begin position="692"/>
        <end position="707"/>
    </location>
</feature>
<feature type="compositionally biased region" description="Low complexity" evidence="2">
    <location>
        <begin position="708"/>
        <end position="717"/>
    </location>
</feature>
<proteinExistence type="predicted"/>
<accession>A0ABW0S338</accession>
<evidence type="ECO:0000256" key="2">
    <source>
        <dbReference type="SAM" id="MobiDB-lite"/>
    </source>
</evidence>
<name>A0ABW0S338_9BURK</name>
<organism evidence="3 4">
    <name type="scientific">Massilia aerilata</name>
    <dbReference type="NCBI Taxonomy" id="453817"/>
    <lineage>
        <taxon>Bacteria</taxon>
        <taxon>Pseudomonadati</taxon>
        <taxon>Pseudomonadota</taxon>
        <taxon>Betaproteobacteria</taxon>
        <taxon>Burkholderiales</taxon>
        <taxon>Oxalobacteraceae</taxon>
        <taxon>Telluria group</taxon>
        <taxon>Massilia</taxon>
    </lineage>
</organism>
<reference evidence="4" key="1">
    <citation type="journal article" date="2019" name="Int. J. Syst. Evol. Microbiol.">
        <title>The Global Catalogue of Microorganisms (GCM) 10K type strain sequencing project: providing services to taxonomists for standard genome sequencing and annotation.</title>
        <authorList>
            <consortium name="The Broad Institute Genomics Platform"/>
            <consortium name="The Broad Institute Genome Sequencing Center for Infectious Disease"/>
            <person name="Wu L."/>
            <person name="Ma J."/>
        </authorList>
    </citation>
    <scope>NUCLEOTIDE SEQUENCE [LARGE SCALE GENOMIC DNA]</scope>
    <source>
        <strain evidence="4">CGMCC 4.5798</strain>
    </source>
</reference>
<dbReference type="InterPro" id="IPR056909">
    <property type="entry name" value="SU10_portal"/>
</dbReference>
<evidence type="ECO:0000256" key="1">
    <source>
        <dbReference type="SAM" id="Coils"/>
    </source>
</evidence>